<dbReference type="Pfam" id="PF07695">
    <property type="entry name" value="7TMR-DISM_7TM"/>
    <property type="match status" value="1"/>
</dbReference>
<keyword evidence="8" id="KW-0902">Two-component regulatory system</keyword>
<keyword evidence="12" id="KW-1185">Reference proteome</keyword>
<feature type="transmembrane region" description="Helical" evidence="9">
    <location>
        <begin position="71"/>
        <end position="96"/>
    </location>
</feature>
<evidence type="ECO:0000256" key="1">
    <source>
        <dbReference type="ARBA" id="ARBA00000085"/>
    </source>
</evidence>
<dbReference type="OrthoDB" id="9760839at2"/>
<feature type="transmembrane region" description="Helical" evidence="9">
    <location>
        <begin position="38"/>
        <end position="59"/>
    </location>
</feature>
<accession>A0A553DU82</accession>
<gene>
    <name evidence="11" type="ORF">FNW21_13885</name>
</gene>
<keyword evidence="3" id="KW-0597">Phosphoprotein</keyword>
<dbReference type="EC" id="2.7.13.3" evidence="2"/>
<keyword evidence="9" id="KW-0812">Transmembrane</keyword>
<dbReference type="EMBL" id="VJZT01000017">
    <property type="protein sequence ID" value="TRX36250.1"/>
    <property type="molecule type" value="Genomic_DNA"/>
</dbReference>
<dbReference type="Gene3D" id="3.30.565.10">
    <property type="entry name" value="Histidine kinase-like ATPase, C-terminal domain"/>
    <property type="match status" value="1"/>
</dbReference>
<protein>
    <recommendedName>
        <fullName evidence="2">histidine kinase</fullName>
        <ecNumber evidence="2">2.7.13.3</ecNumber>
    </recommendedName>
</protein>
<keyword evidence="5" id="KW-0547">Nucleotide-binding</keyword>
<evidence type="ECO:0000256" key="9">
    <source>
        <dbReference type="SAM" id="Phobius"/>
    </source>
</evidence>
<evidence type="ECO:0000256" key="7">
    <source>
        <dbReference type="ARBA" id="ARBA00022840"/>
    </source>
</evidence>
<feature type="transmembrane region" description="Helical" evidence="9">
    <location>
        <begin position="12"/>
        <end position="31"/>
    </location>
</feature>
<dbReference type="Pfam" id="PF07730">
    <property type="entry name" value="HisKA_3"/>
    <property type="match status" value="1"/>
</dbReference>
<keyword evidence="6 11" id="KW-0418">Kinase</keyword>
<evidence type="ECO:0000313" key="12">
    <source>
        <dbReference type="Proteomes" id="UP000316371"/>
    </source>
</evidence>
<evidence type="ECO:0000259" key="10">
    <source>
        <dbReference type="PROSITE" id="PS50109"/>
    </source>
</evidence>
<dbReference type="PANTHER" id="PTHR24421">
    <property type="entry name" value="NITRATE/NITRITE SENSOR PROTEIN NARX-RELATED"/>
    <property type="match status" value="1"/>
</dbReference>
<dbReference type="InterPro" id="IPR036890">
    <property type="entry name" value="HATPase_C_sf"/>
</dbReference>
<dbReference type="GO" id="GO:0046983">
    <property type="term" value="F:protein dimerization activity"/>
    <property type="evidence" value="ECO:0007669"/>
    <property type="project" value="InterPro"/>
</dbReference>
<dbReference type="PANTHER" id="PTHR24421:SF10">
    <property type="entry name" value="NITRATE_NITRITE SENSOR PROTEIN NARQ"/>
    <property type="match status" value="1"/>
</dbReference>
<evidence type="ECO:0000256" key="6">
    <source>
        <dbReference type="ARBA" id="ARBA00022777"/>
    </source>
</evidence>
<dbReference type="CDD" id="cd16917">
    <property type="entry name" value="HATPase_UhpB-NarQ-NarX-like"/>
    <property type="match status" value="1"/>
</dbReference>
<dbReference type="GO" id="GO:0016020">
    <property type="term" value="C:membrane"/>
    <property type="evidence" value="ECO:0007669"/>
    <property type="project" value="InterPro"/>
</dbReference>
<evidence type="ECO:0000313" key="11">
    <source>
        <dbReference type="EMBL" id="TRX36250.1"/>
    </source>
</evidence>
<dbReference type="Proteomes" id="UP000316371">
    <property type="component" value="Unassembled WGS sequence"/>
</dbReference>
<keyword evidence="4" id="KW-0808">Transferase</keyword>
<dbReference type="Pfam" id="PF02518">
    <property type="entry name" value="HATPase_c"/>
    <property type="match status" value="1"/>
</dbReference>
<feature type="transmembrane region" description="Helical" evidence="9">
    <location>
        <begin position="137"/>
        <end position="156"/>
    </location>
</feature>
<dbReference type="PROSITE" id="PS50109">
    <property type="entry name" value="HIS_KIN"/>
    <property type="match status" value="1"/>
</dbReference>
<dbReference type="InterPro" id="IPR005467">
    <property type="entry name" value="His_kinase_dom"/>
</dbReference>
<dbReference type="InterPro" id="IPR050482">
    <property type="entry name" value="Sensor_HK_TwoCompSys"/>
</dbReference>
<dbReference type="AlphaFoldDB" id="A0A553DU82"/>
<dbReference type="InterPro" id="IPR011623">
    <property type="entry name" value="7TMR_DISM_rcpt_extracell_dom1"/>
</dbReference>
<proteinExistence type="predicted"/>
<reference evidence="11 12" key="1">
    <citation type="submission" date="2019-07" db="EMBL/GenBank/DDBJ databases">
        <title>Novel species of Flavobacterium.</title>
        <authorList>
            <person name="Liu Q."/>
            <person name="Xin Y.-H."/>
        </authorList>
    </citation>
    <scope>NUCLEOTIDE SEQUENCE [LARGE SCALE GENOMIC DNA]</scope>
    <source>
        <strain evidence="11 12">LB1R34</strain>
    </source>
</reference>
<keyword evidence="9" id="KW-0472">Membrane</keyword>
<dbReference type="RefSeq" id="WP_144257355.1">
    <property type="nucleotide sequence ID" value="NZ_VJZT01000017.1"/>
</dbReference>
<evidence type="ECO:0000256" key="3">
    <source>
        <dbReference type="ARBA" id="ARBA00022553"/>
    </source>
</evidence>
<dbReference type="InterPro" id="IPR011712">
    <property type="entry name" value="Sig_transdc_His_kin_sub3_dim/P"/>
</dbReference>
<organism evidence="11 12">
    <name type="scientific">Flavobacterium restrictum</name>
    <dbReference type="NCBI Taxonomy" id="2594428"/>
    <lineage>
        <taxon>Bacteria</taxon>
        <taxon>Pseudomonadati</taxon>
        <taxon>Bacteroidota</taxon>
        <taxon>Flavobacteriia</taxon>
        <taxon>Flavobacteriales</taxon>
        <taxon>Flavobacteriaceae</taxon>
        <taxon>Flavobacterium</taxon>
    </lineage>
</organism>
<dbReference type="InterPro" id="IPR003594">
    <property type="entry name" value="HATPase_dom"/>
</dbReference>
<dbReference type="GO" id="GO:0005524">
    <property type="term" value="F:ATP binding"/>
    <property type="evidence" value="ECO:0007669"/>
    <property type="project" value="UniProtKB-KW"/>
</dbReference>
<evidence type="ECO:0000256" key="2">
    <source>
        <dbReference type="ARBA" id="ARBA00012438"/>
    </source>
</evidence>
<sequence length="444" mass="51616">MSLNSSQFEIVSFFSLGFLCLVGCISLYLSILFKSKIYYYYCGYVVSVLIFIASVYFKATNYYPNYSQGLYVLQLLIDVVQMIASFMFGAFIYHALILEDLKFKKLKFVFQFFGGFTLFYVLTVIFFPSFVKESIPYFMVSRAVVVLLSLLFYYFISKELKKIYFRYLFLAITFLLLCGFFAFWDSVTNYNSDPYLGFEYLCLGYILENICFACAFIYKYFSTDRQKKDDEIQHKFQLNVVQIEMQQQTMQHIGREIHDNIGQKLTLASLYTQQLGYENKAPQINDKIENISSIINQSLNDLRQLSKSLTDNAIKINTLYDLLELECKKWHEIKNCEMNLESNSKSIILPYQTKSVLLRISQEFIQNSIKHSGCKNINITLNTVNNKLQLCLQDDGKGFDVNITYDGIGLKNIKKRIEIIDGSSILESHEKTGTKLLIDIPFIK</sequence>
<evidence type="ECO:0000256" key="4">
    <source>
        <dbReference type="ARBA" id="ARBA00022679"/>
    </source>
</evidence>
<dbReference type="Gene3D" id="1.20.5.1930">
    <property type="match status" value="1"/>
</dbReference>
<keyword evidence="9" id="KW-1133">Transmembrane helix</keyword>
<feature type="transmembrane region" description="Helical" evidence="9">
    <location>
        <begin position="196"/>
        <end position="218"/>
    </location>
</feature>
<dbReference type="GO" id="GO:0000155">
    <property type="term" value="F:phosphorelay sensor kinase activity"/>
    <property type="evidence" value="ECO:0007669"/>
    <property type="project" value="InterPro"/>
</dbReference>
<feature type="transmembrane region" description="Helical" evidence="9">
    <location>
        <begin position="108"/>
        <end position="131"/>
    </location>
</feature>
<name>A0A553DU82_9FLAO</name>
<dbReference type="SUPFAM" id="SSF55874">
    <property type="entry name" value="ATPase domain of HSP90 chaperone/DNA topoisomerase II/histidine kinase"/>
    <property type="match status" value="1"/>
</dbReference>
<keyword evidence="7" id="KW-0067">ATP-binding</keyword>
<evidence type="ECO:0000256" key="8">
    <source>
        <dbReference type="ARBA" id="ARBA00023012"/>
    </source>
</evidence>
<evidence type="ECO:0000256" key="5">
    <source>
        <dbReference type="ARBA" id="ARBA00022741"/>
    </source>
</evidence>
<feature type="transmembrane region" description="Helical" evidence="9">
    <location>
        <begin position="163"/>
        <end position="184"/>
    </location>
</feature>
<feature type="domain" description="Histidine kinase" evidence="10">
    <location>
        <begin position="252"/>
        <end position="444"/>
    </location>
</feature>
<comment type="catalytic activity">
    <reaction evidence="1">
        <text>ATP + protein L-histidine = ADP + protein N-phospho-L-histidine.</text>
        <dbReference type="EC" id="2.7.13.3"/>
    </reaction>
</comment>
<comment type="caution">
    <text evidence="11">The sequence shown here is derived from an EMBL/GenBank/DDBJ whole genome shotgun (WGS) entry which is preliminary data.</text>
</comment>